<dbReference type="SUPFAM" id="SSF53649">
    <property type="entry name" value="Alkaline phosphatase-like"/>
    <property type="match status" value="1"/>
</dbReference>
<name>A0ABP0NY64_9DINO</name>
<evidence type="ECO:0000313" key="7">
    <source>
        <dbReference type="Proteomes" id="UP001642484"/>
    </source>
</evidence>
<dbReference type="InterPro" id="IPR017850">
    <property type="entry name" value="Alkaline_phosphatase_core_sf"/>
</dbReference>
<keyword evidence="3" id="KW-0325">Glycoprotein</keyword>
<dbReference type="Pfam" id="PF00884">
    <property type="entry name" value="Sulfatase"/>
    <property type="match status" value="1"/>
</dbReference>
<keyword evidence="1" id="KW-0479">Metal-binding</keyword>
<dbReference type="EMBL" id="CAXAMN010022361">
    <property type="protein sequence ID" value="CAK9068728.1"/>
    <property type="molecule type" value="Genomic_DNA"/>
</dbReference>
<keyword evidence="7" id="KW-1185">Reference proteome</keyword>
<proteinExistence type="predicted"/>
<dbReference type="Gene3D" id="3.40.720.10">
    <property type="entry name" value="Alkaline Phosphatase, subunit A"/>
    <property type="match status" value="1"/>
</dbReference>
<dbReference type="InterPro" id="IPR047115">
    <property type="entry name" value="ARSB"/>
</dbReference>
<evidence type="ECO:0000256" key="2">
    <source>
        <dbReference type="ARBA" id="ARBA00022837"/>
    </source>
</evidence>
<evidence type="ECO:0000259" key="5">
    <source>
        <dbReference type="Pfam" id="PF00884"/>
    </source>
</evidence>
<accession>A0ABP0NY64</accession>
<dbReference type="InterPro" id="IPR000917">
    <property type="entry name" value="Sulfatase_N"/>
</dbReference>
<evidence type="ECO:0000313" key="6">
    <source>
        <dbReference type="EMBL" id="CAK9068728.1"/>
    </source>
</evidence>
<feature type="domain" description="Sulfatase N-terminal" evidence="5">
    <location>
        <begin position="308"/>
        <end position="461"/>
    </location>
</feature>
<sequence length="520" mass="58263">MAKADPRPCPNGAEGQSLSAREAHGLWRSLREVSDSSIKEQRRLLAKLLGESSLVAIVEDAQDQRVTSKWLPAHIRSEIRTALSELRASESLQLAMQCPTVSRDYTTHDMLEVLDQDDLDDVRQLLCKAAQGGRQLWEWLNAAAEEEEPVGFFRESMLNMAVLALQRRIARLEGHLLSWGNSSIQEGGDLMRSGCEASDQCVKGLRQQLIQSSEVLIWCRMRRDMACENSGLRESFGHNTWKEWMKGLPCNGKKPSYGAWPYSMKSRRTVPGRRPGGKEGWRAPRGDWAGWQWKILMSLKTLKGKDEPHILFVLVDDLGWANVGFNLEEKNPEVVTPTLDHLAASGIHLKRHYVHKMCTPSRTSVQSGRLPVHVNTGLGDVCDDNTGIPYNMTGLAEKMKMAGYKTHFAGKWDAGMATPAHTPHGRGYDTSLNYFSHKNDFYSQANMQTCCEQDQSLIDFWRTDHGAADVNGTGYSEFLYQKELLSALGLLQLTETASSMMLLKIPHSSHKRSGNPGVRV</sequence>
<evidence type="ECO:0000256" key="1">
    <source>
        <dbReference type="ARBA" id="ARBA00022723"/>
    </source>
</evidence>
<gene>
    <name evidence="6" type="ORF">CCMP2556_LOCUS33768</name>
</gene>
<dbReference type="Proteomes" id="UP001642484">
    <property type="component" value="Unassembled WGS sequence"/>
</dbReference>
<feature type="region of interest" description="Disordered" evidence="4">
    <location>
        <begin position="1"/>
        <end position="20"/>
    </location>
</feature>
<protein>
    <recommendedName>
        <fullName evidence="5">Sulfatase N-terminal domain-containing protein</fullName>
    </recommendedName>
</protein>
<reference evidence="6 7" key="1">
    <citation type="submission" date="2024-02" db="EMBL/GenBank/DDBJ databases">
        <authorList>
            <person name="Chen Y."/>
            <person name="Shah S."/>
            <person name="Dougan E. K."/>
            <person name="Thang M."/>
            <person name="Chan C."/>
        </authorList>
    </citation>
    <scope>NUCLEOTIDE SEQUENCE [LARGE SCALE GENOMIC DNA]</scope>
</reference>
<comment type="caution">
    <text evidence="6">The sequence shown here is derived from an EMBL/GenBank/DDBJ whole genome shotgun (WGS) entry which is preliminary data.</text>
</comment>
<evidence type="ECO:0000256" key="4">
    <source>
        <dbReference type="SAM" id="MobiDB-lite"/>
    </source>
</evidence>
<keyword evidence="2" id="KW-0106">Calcium</keyword>
<dbReference type="PANTHER" id="PTHR10342">
    <property type="entry name" value="ARYLSULFATASE"/>
    <property type="match status" value="1"/>
</dbReference>
<organism evidence="6 7">
    <name type="scientific">Durusdinium trenchii</name>
    <dbReference type="NCBI Taxonomy" id="1381693"/>
    <lineage>
        <taxon>Eukaryota</taxon>
        <taxon>Sar</taxon>
        <taxon>Alveolata</taxon>
        <taxon>Dinophyceae</taxon>
        <taxon>Suessiales</taxon>
        <taxon>Symbiodiniaceae</taxon>
        <taxon>Durusdinium</taxon>
    </lineage>
</organism>
<evidence type="ECO:0000256" key="3">
    <source>
        <dbReference type="ARBA" id="ARBA00023180"/>
    </source>
</evidence>
<dbReference type="PANTHER" id="PTHR10342:SF274">
    <property type="entry name" value="ARYLSULFATASE B"/>
    <property type="match status" value="1"/>
</dbReference>